<protein>
    <submittedName>
        <fullName evidence="1">Restriction endonuclease</fullName>
    </submittedName>
</protein>
<dbReference type="GO" id="GO:0004519">
    <property type="term" value="F:endonuclease activity"/>
    <property type="evidence" value="ECO:0007669"/>
    <property type="project" value="UniProtKB-KW"/>
</dbReference>
<reference evidence="1" key="1">
    <citation type="journal article" date="2017" name="Future Microbiol.">
        <title>Comparative genomics of type 1 IncC plasmids from China.</title>
        <authorList>
            <person name="Ma L."/>
            <person name="Yin Z."/>
            <person name="Zhang D."/>
            <person name="Zhan Z."/>
            <person name="Wang Q."/>
            <person name="Duan X."/>
            <person name="Gao H."/>
            <person name="Liang Q."/>
            <person name="Zhao Y."/>
            <person name="Feng J."/>
            <person name="Zhao Y."/>
            <person name="Tong Y."/>
            <person name="Dai E."/>
            <person name="Zhou D."/>
        </authorList>
    </citation>
    <scope>NUCLEOTIDE SEQUENCE</scope>
    <source>
        <strain evidence="1">112298</strain>
        <plasmid evidence="1">p112298-tetA</plasmid>
    </source>
</reference>
<dbReference type="EMBL" id="KY986974">
    <property type="protein sequence ID" value="ASR82993.1"/>
    <property type="molecule type" value="Genomic_DNA"/>
</dbReference>
<keyword evidence="1" id="KW-0540">Nuclease</keyword>
<geneLocation type="plasmid" evidence="1">
    <name>p112298-tetA</name>
</geneLocation>
<keyword evidence="1" id="KW-0378">Hydrolase</keyword>
<proteinExistence type="predicted"/>
<evidence type="ECO:0000313" key="1">
    <source>
        <dbReference type="EMBL" id="ASR82993.1"/>
    </source>
</evidence>
<keyword evidence="1" id="KW-0614">Plasmid</keyword>
<name>A0A222ZE45_CITFR</name>
<dbReference type="AlphaFoldDB" id="A0A222ZE45"/>
<keyword evidence="1" id="KW-0255">Endonuclease</keyword>
<organism evidence="1">
    <name type="scientific">Citrobacter freundii</name>
    <dbReference type="NCBI Taxonomy" id="546"/>
    <lineage>
        <taxon>Bacteria</taxon>
        <taxon>Pseudomonadati</taxon>
        <taxon>Pseudomonadota</taxon>
        <taxon>Gammaproteobacteria</taxon>
        <taxon>Enterobacterales</taxon>
        <taxon>Enterobacteriaceae</taxon>
        <taxon>Citrobacter</taxon>
        <taxon>Citrobacter freundii complex</taxon>
    </lineage>
</organism>
<accession>A0A222ZE45</accession>
<sequence>MKPILWKQSGIALKQETLISMHFMASWIRKFHGLAAYLSVGLDLQKVVWMHGGGERRSSVSAVMILFSC</sequence>